<evidence type="ECO:0000313" key="9">
    <source>
        <dbReference type="Proteomes" id="UP000770015"/>
    </source>
</evidence>
<feature type="domain" description="TMEM205-like" evidence="7">
    <location>
        <begin position="15"/>
        <end position="125"/>
    </location>
</feature>
<name>A0A9P9A8F6_9PEZI</name>
<feature type="compositionally biased region" description="Basic and acidic residues" evidence="5">
    <location>
        <begin position="124"/>
        <end position="134"/>
    </location>
</feature>
<dbReference type="InterPro" id="IPR053009">
    <property type="entry name" value="Xanthocillin_Biosynth-Assoc"/>
</dbReference>
<keyword evidence="3 6" id="KW-1133">Transmembrane helix</keyword>
<comment type="subcellular location">
    <subcellularLocation>
        <location evidence="1">Membrane</location>
    </subcellularLocation>
</comment>
<evidence type="ECO:0000313" key="8">
    <source>
        <dbReference type="EMBL" id="KAH6687141.1"/>
    </source>
</evidence>
<evidence type="ECO:0000256" key="1">
    <source>
        <dbReference type="ARBA" id="ARBA00004370"/>
    </source>
</evidence>
<dbReference type="OrthoDB" id="1641132at2759"/>
<keyword evidence="2 6" id="KW-0812">Transmembrane</keyword>
<dbReference type="Proteomes" id="UP000770015">
    <property type="component" value="Unassembled WGS sequence"/>
</dbReference>
<dbReference type="PANTHER" id="PTHR23241:SF102">
    <property type="entry name" value="LD23009P"/>
    <property type="match status" value="1"/>
</dbReference>
<evidence type="ECO:0000256" key="6">
    <source>
        <dbReference type="SAM" id="Phobius"/>
    </source>
</evidence>
<dbReference type="PANTHER" id="PTHR23241">
    <property type="entry name" value="LATE EMBRYOGENESIS ABUNDANT PLANTS LEA-RELATED"/>
    <property type="match status" value="1"/>
</dbReference>
<evidence type="ECO:0000256" key="5">
    <source>
        <dbReference type="SAM" id="MobiDB-lite"/>
    </source>
</evidence>
<feature type="transmembrane region" description="Helical" evidence="6">
    <location>
        <begin position="14"/>
        <end position="39"/>
    </location>
</feature>
<dbReference type="Pfam" id="PF13664">
    <property type="entry name" value="DUF4149"/>
    <property type="match status" value="1"/>
</dbReference>
<organism evidence="8 9">
    <name type="scientific">Plectosphaerella plurivora</name>
    <dbReference type="NCBI Taxonomy" id="936078"/>
    <lineage>
        <taxon>Eukaryota</taxon>
        <taxon>Fungi</taxon>
        <taxon>Dikarya</taxon>
        <taxon>Ascomycota</taxon>
        <taxon>Pezizomycotina</taxon>
        <taxon>Sordariomycetes</taxon>
        <taxon>Hypocreomycetidae</taxon>
        <taxon>Glomerellales</taxon>
        <taxon>Plectosphaerellaceae</taxon>
        <taxon>Plectosphaerella</taxon>
    </lineage>
</organism>
<sequence length="182" mass="19317">MAGSAFSSLAPYHILSYGTLLGTSFFHTFVNGITMFRVLERPAFSAAQSALFPIYFSLQTALPVLLALTYPGSSNPLGPASGLAGVFDDANRRDTLLPLAVALATGAANLLVLLPVTKQIMADRREQEKKDGKKSYHAGPHSPEMTALNKQFGKTHGISSVLNLATFAAIVAYGFTLAARLS</sequence>
<feature type="transmembrane region" description="Helical" evidence="6">
    <location>
        <begin position="51"/>
        <end position="70"/>
    </location>
</feature>
<dbReference type="AlphaFoldDB" id="A0A9P9A8F6"/>
<accession>A0A9P9A8F6</accession>
<evidence type="ECO:0000256" key="3">
    <source>
        <dbReference type="ARBA" id="ARBA00022989"/>
    </source>
</evidence>
<gene>
    <name evidence="8" type="ORF">F5X68DRAFT_206861</name>
</gene>
<dbReference type="EMBL" id="JAGSXJ010000011">
    <property type="protein sequence ID" value="KAH6687141.1"/>
    <property type="molecule type" value="Genomic_DNA"/>
</dbReference>
<dbReference type="GO" id="GO:0016020">
    <property type="term" value="C:membrane"/>
    <property type="evidence" value="ECO:0007669"/>
    <property type="project" value="UniProtKB-SubCell"/>
</dbReference>
<keyword evidence="4 6" id="KW-0472">Membrane</keyword>
<keyword evidence="9" id="KW-1185">Reference proteome</keyword>
<dbReference type="InterPro" id="IPR025423">
    <property type="entry name" value="TMEM205-like"/>
</dbReference>
<proteinExistence type="predicted"/>
<comment type="caution">
    <text evidence="8">The sequence shown here is derived from an EMBL/GenBank/DDBJ whole genome shotgun (WGS) entry which is preliminary data.</text>
</comment>
<feature type="transmembrane region" description="Helical" evidence="6">
    <location>
        <begin position="160"/>
        <end position="179"/>
    </location>
</feature>
<feature type="transmembrane region" description="Helical" evidence="6">
    <location>
        <begin position="96"/>
        <end position="116"/>
    </location>
</feature>
<evidence type="ECO:0000256" key="4">
    <source>
        <dbReference type="ARBA" id="ARBA00023136"/>
    </source>
</evidence>
<feature type="region of interest" description="Disordered" evidence="5">
    <location>
        <begin position="124"/>
        <end position="147"/>
    </location>
</feature>
<evidence type="ECO:0000256" key="2">
    <source>
        <dbReference type="ARBA" id="ARBA00022692"/>
    </source>
</evidence>
<protein>
    <recommendedName>
        <fullName evidence="7">TMEM205-like domain-containing protein</fullName>
    </recommendedName>
</protein>
<evidence type="ECO:0000259" key="7">
    <source>
        <dbReference type="Pfam" id="PF13664"/>
    </source>
</evidence>
<reference evidence="8" key="1">
    <citation type="journal article" date="2021" name="Nat. Commun.">
        <title>Genetic determinants of endophytism in the Arabidopsis root mycobiome.</title>
        <authorList>
            <person name="Mesny F."/>
            <person name="Miyauchi S."/>
            <person name="Thiergart T."/>
            <person name="Pickel B."/>
            <person name="Atanasova L."/>
            <person name="Karlsson M."/>
            <person name="Huettel B."/>
            <person name="Barry K.W."/>
            <person name="Haridas S."/>
            <person name="Chen C."/>
            <person name="Bauer D."/>
            <person name="Andreopoulos W."/>
            <person name="Pangilinan J."/>
            <person name="LaButti K."/>
            <person name="Riley R."/>
            <person name="Lipzen A."/>
            <person name="Clum A."/>
            <person name="Drula E."/>
            <person name="Henrissat B."/>
            <person name="Kohler A."/>
            <person name="Grigoriev I.V."/>
            <person name="Martin F.M."/>
            <person name="Hacquard S."/>
        </authorList>
    </citation>
    <scope>NUCLEOTIDE SEQUENCE</scope>
    <source>
        <strain evidence="8">MPI-SDFR-AT-0117</strain>
    </source>
</reference>